<dbReference type="InterPro" id="IPR006001">
    <property type="entry name" value="Therm_gnt_kin"/>
</dbReference>
<dbReference type="GO" id="GO:0046316">
    <property type="term" value="F:gluconokinase activity"/>
    <property type="evidence" value="ECO:0007669"/>
    <property type="project" value="UniProtKB-EC"/>
</dbReference>
<dbReference type="EMBL" id="JAPIVE010000001">
    <property type="protein sequence ID" value="MCX2522673.1"/>
    <property type="molecule type" value="Genomic_DNA"/>
</dbReference>
<accession>A0AA41ZJH8</accession>
<dbReference type="GO" id="GO:0005737">
    <property type="term" value="C:cytoplasm"/>
    <property type="evidence" value="ECO:0007669"/>
    <property type="project" value="TreeGrafter"/>
</dbReference>
<keyword evidence="5 10" id="KW-0547">Nucleotide-binding</keyword>
<keyword evidence="4 10" id="KW-0808">Transferase</keyword>
<keyword evidence="12" id="KW-1185">Reference proteome</keyword>
<evidence type="ECO:0000256" key="2">
    <source>
        <dbReference type="ARBA" id="ARBA00008420"/>
    </source>
</evidence>
<comment type="caution">
    <text evidence="11">The sequence shown here is derived from an EMBL/GenBank/DDBJ whole genome shotgun (WGS) entry which is preliminary data.</text>
</comment>
<name>A0AA41ZJH8_9GAMM</name>
<dbReference type="InterPro" id="IPR027417">
    <property type="entry name" value="P-loop_NTPase"/>
</dbReference>
<dbReference type="Pfam" id="PF01202">
    <property type="entry name" value="SKI"/>
    <property type="match status" value="1"/>
</dbReference>
<evidence type="ECO:0000256" key="6">
    <source>
        <dbReference type="ARBA" id="ARBA00022777"/>
    </source>
</evidence>
<dbReference type="CDD" id="cd02021">
    <property type="entry name" value="GntK"/>
    <property type="match status" value="1"/>
</dbReference>
<dbReference type="FunFam" id="3.40.50.300:FF:000522">
    <property type="entry name" value="Gluconokinase"/>
    <property type="match status" value="1"/>
</dbReference>
<reference evidence="11" key="1">
    <citation type="submission" date="2022-11" db="EMBL/GenBank/DDBJ databases">
        <title>Larsenimonas rhizosphaerae sp. nov., isolated from a tidal mudflat.</title>
        <authorList>
            <person name="Lee S.D."/>
            <person name="Kim I.S."/>
        </authorList>
    </citation>
    <scope>NUCLEOTIDE SEQUENCE</scope>
    <source>
        <strain evidence="11">GH2-1</strain>
    </source>
</reference>
<dbReference type="InterPro" id="IPR031322">
    <property type="entry name" value="Shikimate/glucono_kinase"/>
</dbReference>
<dbReference type="Gene3D" id="3.40.50.300">
    <property type="entry name" value="P-loop containing nucleotide triphosphate hydrolases"/>
    <property type="match status" value="1"/>
</dbReference>
<evidence type="ECO:0000313" key="12">
    <source>
        <dbReference type="Proteomes" id="UP001165678"/>
    </source>
</evidence>
<comment type="catalytic activity">
    <reaction evidence="9 10">
        <text>D-gluconate + ATP = 6-phospho-D-gluconate + ADP + H(+)</text>
        <dbReference type="Rhea" id="RHEA:19433"/>
        <dbReference type="ChEBI" id="CHEBI:15378"/>
        <dbReference type="ChEBI" id="CHEBI:18391"/>
        <dbReference type="ChEBI" id="CHEBI:30616"/>
        <dbReference type="ChEBI" id="CHEBI:58759"/>
        <dbReference type="ChEBI" id="CHEBI:456216"/>
        <dbReference type="EC" id="2.7.1.12"/>
    </reaction>
</comment>
<keyword evidence="7 10" id="KW-0067">ATP-binding</keyword>
<dbReference type="GO" id="GO:0019521">
    <property type="term" value="P:D-gluconate metabolic process"/>
    <property type="evidence" value="ECO:0007669"/>
    <property type="project" value="UniProtKB-KW"/>
</dbReference>
<dbReference type="GO" id="GO:0005524">
    <property type="term" value="F:ATP binding"/>
    <property type="evidence" value="ECO:0007669"/>
    <property type="project" value="UniProtKB-KW"/>
</dbReference>
<evidence type="ECO:0000256" key="9">
    <source>
        <dbReference type="ARBA" id="ARBA00048090"/>
    </source>
</evidence>
<comment type="pathway">
    <text evidence="1">Carbohydrate acid metabolism.</text>
</comment>
<keyword evidence="8" id="KW-0311">Gluconate utilization</keyword>
<dbReference type="RefSeq" id="WP_250935814.1">
    <property type="nucleotide sequence ID" value="NZ_JAMLJK010000001.1"/>
</dbReference>
<dbReference type="NCBIfam" id="TIGR01313">
    <property type="entry name" value="therm_gnt_kin"/>
    <property type="match status" value="1"/>
</dbReference>
<dbReference type="AlphaFoldDB" id="A0AA41ZJH8"/>
<evidence type="ECO:0000256" key="8">
    <source>
        <dbReference type="ARBA" id="ARBA00023064"/>
    </source>
</evidence>
<evidence type="ECO:0000256" key="10">
    <source>
        <dbReference type="RuleBase" id="RU363066"/>
    </source>
</evidence>
<protein>
    <recommendedName>
        <fullName evidence="3 10">Gluconokinase</fullName>
        <ecNumber evidence="3 10">2.7.1.12</ecNumber>
    </recommendedName>
</protein>
<dbReference type="PANTHER" id="PTHR43442:SF3">
    <property type="entry name" value="GLUCONOKINASE-RELATED"/>
    <property type="match status" value="1"/>
</dbReference>
<evidence type="ECO:0000256" key="3">
    <source>
        <dbReference type="ARBA" id="ARBA00012054"/>
    </source>
</evidence>
<sequence length="180" mass="19931">MVQSLSALVSRRILVMGVSGSGKSMIGARLAKTLGCDFHDGDDFHPQANIDKMSRGEALNDDDRAGWLDRLSELLAEYRDRDDSVVIACSALKGRYRQHLREGGDDKLIALYLDGSYALIHARMSRRSDHFFSSNMLASQFQTLEPPIGGEAFNIDISLSPEGVMDQCLRVVDNSRQPGR</sequence>
<dbReference type="SUPFAM" id="SSF52540">
    <property type="entry name" value="P-loop containing nucleoside triphosphate hydrolases"/>
    <property type="match status" value="1"/>
</dbReference>
<dbReference type="Proteomes" id="UP001165678">
    <property type="component" value="Unassembled WGS sequence"/>
</dbReference>
<dbReference type="EC" id="2.7.1.12" evidence="3 10"/>
<dbReference type="PANTHER" id="PTHR43442">
    <property type="entry name" value="GLUCONOKINASE-RELATED"/>
    <property type="match status" value="1"/>
</dbReference>
<evidence type="ECO:0000256" key="4">
    <source>
        <dbReference type="ARBA" id="ARBA00022679"/>
    </source>
</evidence>
<keyword evidence="6 10" id="KW-0418">Kinase</keyword>
<proteinExistence type="inferred from homology"/>
<evidence type="ECO:0000256" key="7">
    <source>
        <dbReference type="ARBA" id="ARBA00022840"/>
    </source>
</evidence>
<comment type="similarity">
    <text evidence="2 10">Belongs to the gluconokinase GntK/GntV family.</text>
</comment>
<evidence type="ECO:0000256" key="1">
    <source>
        <dbReference type="ARBA" id="ARBA00004761"/>
    </source>
</evidence>
<organism evidence="11 12">
    <name type="scientific">Larsenimonas rhizosphaerae</name>
    <dbReference type="NCBI Taxonomy" id="2944682"/>
    <lineage>
        <taxon>Bacteria</taxon>
        <taxon>Pseudomonadati</taxon>
        <taxon>Pseudomonadota</taxon>
        <taxon>Gammaproteobacteria</taxon>
        <taxon>Oceanospirillales</taxon>
        <taxon>Halomonadaceae</taxon>
        <taxon>Larsenimonas</taxon>
    </lineage>
</organism>
<evidence type="ECO:0000256" key="5">
    <source>
        <dbReference type="ARBA" id="ARBA00022741"/>
    </source>
</evidence>
<evidence type="ECO:0000313" key="11">
    <source>
        <dbReference type="EMBL" id="MCX2522673.1"/>
    </source>
</evidence>
<gene>
    <name evidence="11" type="ORF">OQ287_00260</name>
</gene>